<dbReference type="Pfam" id="PF00440">
    <property type="entry name" value="TetR_N"/>
    <property type="match status" value="1"/>
</dbReference>
<dbReference type="PANTHER" id="PTHR47506:SF1">
    <property type="entry name" value="HTH-TYPE TRANSCRIPTIONAL REGULATOR YJDC"/>
    <property type="match status" value="1"/>
</dbReference>
<protein>
    <submittedName>
        <fullName evidence="6">TetR/AcrR family transcriptional regulator</fullName>
    </submittedName>
</protein>
<evidence type="ECO:0000256" key="3">
    <source>
        <dbReference type="ARBA" id="ARBA00023163"/>
    </source>
</evidence>
<proteinExistence type="predicted"/>
<feature type="domain" description="HTH tetR-type" evidence="5">
    <location>
        <begin position="24"/>
        <end position="84"/>
    </location>
</feature>
<evidence type="ECO:0000259" key="5">
    <source>
        <dbReference type="PROSITE" id="PS50977"/>
    </source>
</evidence>
<organism evidence="6 7">
    <name type="scientific">Roseibium porphyridii</name>
    <dbReference type="NCBI Taxonomy" id="2866279"/>
    <lineage>
        <taxon>Bacteria</taxon>
        <taxon>Pseudomonadati</taxon>
        <taxon>Pseudomonadota</taxon>
        <taxon>Alphaproteobacteria</taxon>
        <taxon>Hyphomicrobiales</taxon>
        <taxon>Stappiaceae</taxon>
        <taxon>Roseibium</taxon>
    </lineage>
</organism>
<evidence type="ECO:0000256" key="2">
    <source>
        <dbReference type="ARBA" id="ARBA00023125"/>
    </source>
</evidence>
<feature type="DNA-binding region" description="H-T-H motif" evidence="4">
    <location>
        <begin position="47"/>
        <end position="66"/>
    </location>
</feature>
<dbReference type="SUPFAM" id="SSF46689">
    <property type="entry name" value="Homeodomain-like"/>
    <property type="match status" value="1"/>
</dbReference>
<reference evidence="6 7" key="1">
    <citation type="submission" date="2023-03" db="EMBL/GenBank/DDBJ databases">
        <title>Roseibium porphyridii sp. nov. and Roseibium rhodosorbium sp. nov. isolated from marine algae, Porphyridium cruentum and Rhodosorus marinus, respectively.</title>
        <authorList>
            <person name="Lee M.W."/>
            <person name="Choi B.J."/>
            <person name="Lee J.K."/>
            <person name="Choi D.G."/>
            <person name="Baek J.H."/>
            <person name="Bayburt H."/>
            <person name="Kim J.M."/>
            <person name="Han D.M."/>
            <person name="Kim K.H."/>
            <person name="Jeon C.O."/>
        </authorList>
    </citation>
    <scope>NUCLEOTIDE SEQUENCE [LARGE SCALE GENOMIC DNA]</scope>
    <source>
        <strain evidence="6 7">KMA01</strain>
    </source>
</reference>
<sequence>MEWHSKSSRQIDTISHKPYQEKMIERDIKIVETALQLFAHYGVKKTTMSEIANAAGVARQSLYNAYDGKEDLIYGALEHRARVSASSIVAECSDLESVGERLDVAFKYLVLKPCEIMLQVPHREEILQVVESFENEKKNKIIQLYNNVIMETLSPFEHKTRLGQVSFAELCNFIRFSFDQMKKNVVDLEQLHHTYSPLKKLLENSVDA</sequence>
<gene>
    <name evidence="6" type="ORF">K1718_06945</name>
</gene>
<keyword evidence="7" id="KW-1185">Reference proteome</keyword>
<keyword evidence="1" id="KW-0805">Transcription regulation</keyword>
<name>A0ABY8F8J5_9HYPH</name>
<keyword evidence="3" id="KW-0804">Transcription</keyword>
<dbReference type="Proteomes" id="UP001209803">
    <property type="component" value="Chromosome"/>
</dbReference>
<dbReference type="PRINTS" id="PR00455">
    <property type="entry name" value="HTHTETR"/>
</dbReference>
<accession>A0ABY8F8J5</accession>
<dbReference type="EMBL" id="CP120863">
    <property type="protein sequence ID" value="WFE91084.1"/>
    <property type="molecule type" value="Genomic_DNA"/>
</dbReference>
<dbReference type="PROSITE" id="PS50977">
    <property type="entry name" value="HTH_TETR_2"/>
    <property type="match status" value="1"/>
</dbReference>
<evidence type="ECO:0000313" key="7">
    <source>
        <dbReference type="Proteomes" id="UP001209803"/>
    </source>
</evidence>
<keyword evidence="2 4" id="KW-0238">DNA-binding</keyword>
<dbReference type="Gene3D" id="1.10.357.10">
    <property type="entry name" value="Tetracycline Repressor, domain 2"/>
    <property type="match status" value="1"/>
</dbReference>
<evidence type="ECO:0000256" key="4">
    <source>
        <dbReference type="PROSITE-ProRule" id="PRU00335"/>
    </source>
</evidence>
<evidence type="ECO:0000313" key="6">
    <source>
        <dbReference type="EMBL" id="WFE91084.1"/>
    </source>
</evidence>
<dbReference type="InterPro" id="IPR009057">
    <property type="entry name" value="Homeodomain-like_sf"/>
</dbReference>
<dbReference type="RefSeq" id="WP_265683299.1">
    <property type="nucleotide sequence ID" value="NZ_CP120863.1"/>
</dbReference>
<dbReference type="InterPro" id="IPR001647">
    <property type="entry name" value="HTH_TetR"/>
</dbReference>
<dbReference type="PANTHER" id="PTHR47506">
    <property type="entry name" value="TRANSCRIPTIONAL REGULATORY PROTEIN"/>
    <property type="match status" value="1"/>
</dbReference>
<evidence type="ECO:0000256" key="1">
    <source>
        <dbReference type="ARBA" id="ARBA00023015"/>
    </source>
</evidence>